<reference evidence="4" key="1">
    <citation type="submission" date="2016-12" db="EMBL/GenBank/DDBJ databases">
        <title>Comparative genomics of four Isosphaeraceae planctomycetes: a common pool of plasmids and glycoside hydrolase genes.</title>
        <authorList>
            <person name="Ivanova A."/>
        </authorList>
    </citation>
    <scope>NUCLEOTIDE SEQUENCE [LARGE SCALE GENOMIC DNA]</scope>
    <source>
        <strain evidence="4">PX4</strain>
    </source>
</reference>
<dbReference type="Gene3D" id="2.30.30.90">
    <property type="match status" value="1"/>
</dbReference>
<evidence type="ECO:0000313" key="4">
    <source>
        <dbReference type="Proteomes" id="UP000186309"/>
    </source>
</evidence>
<dbReference type="InterPro" id="IPR038157">
    <property type="entry name" value="FeoA_core_dom"/>
</dbReference>
<proteinExistence type="predicted"/>
<dbReference type="InterPro" id="IPR007167">
    <property type="entry name" value="Fe-transptr_FeoA-like"/>
</dbReference>
<sequence>MPWRPSTTMRCGAVRLHLNCDRGPGMKAEALVVDRQEVGELIPLSLLRAGEAGSVGDVVGNVELVHRLREMGLYNGAQVKMIRPGSPCIIGLEGQRLGFRGDDLARVLVRTGAMAS</sequence>
<dbReference type="SMART" id="SM00899">
    <property type="entry name" value="FeoA"/>
    <property type="match status" value="1"/>
</dbReference>
<keyword evidence="1" id="KW-0408">Iron</keyword>
<accession>A0A1U7CKA3</accession>
<evidence type="ECO:0000259" key="2">
    <source>
        <dbReference type="SMART" id="SM00899"/>
    </source>
</evidence>
<dbReference type="OrthoDB" id="214793at2"/>
<dbReference type="EMBL" id="CP019082">
    <property type="protein sequence ID" value="APW59370.1"/>
    <property type="molecule type" value="Genomic_DNA"/>
</dbReference>
<dbReference type="KEGG" id="pbor:BSF38_00792"/>
<evidence type="ECO:0000256" key="1">
    <source>
        <dbReference type="ARBA" id="ARBA00023004"/>
    </source>
</evidence>
<dbReference type="InterPro" id="IPR008988">
    <property type="entry name" value="Transcriptional_repressor_C"/>
</dbReference>
<keyword evidence="4" id="KW-1185">Reference proteome</keyword>
<feature type="domain" description="Ferrous iron transporter FeoA-like" evidence="2">
    <location>
        <begin position="42"/>
        <end position="111"/>
    </location>
</feature>
<gene>
    <name evidence="3" type="ORF">BSF38_00792</name>
</gene>
<dbReference type="SUPFAM" id="SSF50037">
    <property type="entry name" value="C-terminal domain of transcriptional repressors"/>
    <property type="match status" value="1"/>
</dbReference>
<dbReference type="Pfam" id="PF04023">
    <property type="entry name" value="FeoA"/>
    <property type="match status" value="1"/>
</dbReference>
<dbReference type="GO" id="GO:0046914">
    <property type="term" value="F:transition metal ion binding"/>
    <property type="evidence" value="ECO:0007669"/>
    <property type="project" value="InterPro"/>
</dbReference>
<evidence type="ECO:0000313" key="3">
    <source>
        <dbReference type="EMBL" id="APW59370.1"/>
    </source>
</evidence>
<dbReference type="Proteomes" id="UP000186309">
    <property type="component" value="Chromosome"/>
</dbReference>
<protein>
    <recommendedName>
        <fullName evidence="2">Ferrous iron transporter FeoA-like domain-containing protein</fullName>
    </recommendedName>
</protein>
<name>A0A1U7CKA3_9BACT</name>
<dbReference type="STRING" id="1387353.BSF38_00792"/>
<organism evidence="3 4">
    <name type="scientific">Paludisphaera borealis</name>
    <dbReference type="NCBI Taxonomy" id="1387353"/>
    <lineage>
        <taxon>Bacteria</taxon>
        <taxon>Pseudomonadati</taxon>
        <taxon>Planctomycetota</taxon>
        <taxon>Planctomycetia</taxon>
        <taxon>Isosphaerales</taxon>
        <taxon>Isosphaeraceae</taxon>
        <taxon>Paludisphaera</taxon>
    </lineage>
</organism>
<dbReference type="AlphaFoldDB" id="A0A1U7CKA3"/>